<evidence type="ECO:0000259" key="8">
    <source>
        <dbReference type="PROSITE" id="PS50850"/>
    </source>
</evidence>
<evidence type="ECO:0000256" key="1">
    <source>
        <dbReference type="ARBA" id="ARBA00004651"/>
    </source>
</evidence>
<dbReference type="InterPro" id="IPR020846">
    <property type="entry name" value="MFS_dom"/>
</dbReference>
<organism evidence="9">
    <name type="scientific">Paenibacillus sp. BIHB 4019</name>
    <dbReference type="NCBI Taxonomy" id="1870819"/>
    <lineage>
        <taxon>Bacteria</taxon>
        <taxon>Bacillati</taxon>
        <taxon>Bacillota</taxon>
        <taxon>Bacilli</taxon>
        <taxon>Bacillales</taxon>
        <taxon>Paenibacillaceae</taxon>
        <taxon>Paenibacillus</taxon>
    </lineage>
</organism>
<feature type="transmembrane region" description="Helical" evidence="7">
    <location>
        <begin position="356"/>
        <end position="378"/>
    </location>
</feature>
<proteinExistence type="predicted"/>
<accession>A0A1B2DME1</accession>
<feature type="domain" description="Major facilitator superfamily (MFS) profile" evidence="8">
    <location>
        <begin position="14"/>
        <end position="417"/>
    </location>
</feature>
<evidence type="ECO:0000256" key="6">
    <source>
        <dbReference type="ARBA" id="ARBA00023136"/>
    </source>
</evidence>
<dbReference type="CDD" id="cd06173">
    <property type="entry name" value="MFS_MefA_like"/>
    <property type="match status" value="1"/>
</dbReference>
<dbReference type="PROSITE" id="PS50850">
    <property type="entry name" value="MFS"/>
    <property type="match status" value="1"/>
</dbReference>
<dbReference type="RefSeq" id="WP_099519943.1">
    <property type="nucleotide sequence ID" value="NZ_CP016808.1"/>
</dbReference>
<feature type="transmembrane region" description="Helical" evidence="7">
    <location>
        <begin position="295"/>
        <end position="315"/>
    </location>
</feature>
<dbReference type="InterPro" id="IPR011701">
    <property type="entry name" value="MFS"/>
</dbReference>
<dbReference type="PANTHER" id="PTHR43266:SF9">
    <property type="entry name" value="PERMEASE, MAJOR FACILITATOR SUPERFAMILY-RELATED"/>
    <property type="match status" value="1"/>
</dbReference>
<dbReference type="PANTHER" id="PTHR43266">
    <property type="entry name" value="MACROLIDE-EFFLUX PROTEIN"/>
    <property type="match status" value="1"/>
</dbReference>
<evidence type="ECO:0000256" key="7">
    <source>
        <dbReference type="SAM" id="Phobius"/>
    </source>
</evidence>
<keyword evidence="4 7" id="KW-0812">Transmembrane</keyword>
<dbReference type="SUPFAM" id="SSF103473">
    <property type="entry name" value="MFS general substrate transporter"/>
    <property type="match status" value="1"/>
</dbReference>
<dbReference type="AlphaFoldDB" id="A0A1B2DME1"/>
<keyword evidence="6 7" id="KW-0472">Membrane</keyword>
<dbReference type="InterPro" id="IPR036259">
    <property type="entry name" value="MFS_trans_sf"/>
</dbReference>
<reference evidence="9" key="1">
    <citation type="submission" date="2016-08" db="EMBL/GenBank/DDBJ databases">
        <title>Complete Genome Seqeunce of Paenibacillus sp. BIHB 4019 from tea rhizoplane.</title>
        <authorList>
            <person name="Thakur R."/>
            <person name="Swarnkar M.K."/>
            <person name="Gulati A."/>
        </authorList>
    </citation>
    <scope>NUCLEOTIDE SEQUENCE [LARGE SCALE GENOMIC DNA]</scope>
    <source>
        <strain evidence="9">BIHB4019</strain>
    </source>
</reference>
<feature type="transmembrane region" description="Helical" evidence="7">
    <location>
        <begin position="146"/>
        <end position="167"/>
    </location>
</feature>
<feature type="transmembrane region" description="Helical" evidence="7">
    <location>
        <begin position="78"/>
        <end position="99"/>
    </location>
</feature>
<evidence type="ECO:0000256" key="5">
    <source>
        <dbReference type="ARBA" id="ARBA00022989"/>
    </source>
</evidence>
<feature type="transmembrane region" description="Helical" evidence="7">
    <location>
        <begin position="390"/>
        <end position="408"/>
    </location>
</feature>
<evidence type="ECO:0000256" key="2">
    <source>
        <dbReference type="ARBA" id="ARBA00022448"/>
    </source>
</evidence>
<comment type="subcellular location">
    <subcellularLocation>
        <location evidence="1">Cell membrane</location>
        <topology evidence="1">Multi-pass membrane protein</topology>
    </subcellularLocation>
</comment>
<feature type="transmembrane region" description="Helical" evidence="7">
    <location>
        <begin position="321"/>
        <end position="344"/>
    </location>
</feature>
<keyword evidence="3" id="KW-1003">Cell membrane</keyword>
<feature type="transmembrane region" description="Helical" evidence="7">
    <location>
        <begin position="105"/>
        <end position="125"/>
    </location>
</feature>
<dbReference type="GO" id="GO:0022857">
    <property type="term" value="F:transmembrane transporter activity"/>
    <property type="evidence" value="ECO:0007669"/>
    <property type="project" value="InterPro"/>
</dbReference>
<feature type="transmembrane region" description="Helical" evidence="7">
    <location>
        <begin position="53"/>
        <end position="71"/>
    </location>
</feature>
<evidence type="ECO:0000313" key="9">
    <source>
        <dbReference type="EMBL" id="ANY68878.1"/>
    </source>
</evidence>
<name>A0A1B2DME1_9BACL</name>
<feature type="transmembrane region" description="Helical" evidence="7">
    <location>
        <begin position="228"/>
        <end position="250"/>
    </location>
</feature>
<dbReference type="Pfam" id="PF07690">
    <property type="entry name" value="MFS_1"/>
    <property type="match status" value="1"/>
</dbReference>
<keyword evidence="2" id="KW-0813">Transport</keyword>
<evidence type="ECO:0000256" key="3">
    <source>
        <dbReference type="ARBA" id="ARBA00022475"/>
    </source>
</evidence>
<dbReference type="GO" id="GO:0005886">
    <property type="term" value="C:plasma membrane"/>
    <property type="evidence" value="ECO:0007669"/>
    <property type="project" value="UniProtKB-SubCell"/>
</dbReference>
<feature type="transmembrane region" description="Helical" evidence="7">
    <location>
        <begin position="262"/>
        <end position="283"/>
    </location>
</feature>
<dbReference type="EMBL" id="CP016808">
    <property type="protein sequence ID" value="ANY68878.1"/>
    <property type="molecule type" value="Genomic_DNA"/>
</dbReference>
<evidence type="ECO:0000256" key="4">
    <source>
        <dbReference type="ARBA" id="ARBA00022692"/>
    </source>
</evidence>
<feature type="transmembrane region" description="Helical" evidence="7">
    <location>
        <begin position="173"/>
        <end position="191"/>
    </location>
</feature>
<dbReference type="Gene3D" id="1.20.1250.20">
    <property type="entry name" value="MFS general substrate transporter like domains"/>
    <property type="match status" value="1"/>
</dbReference>
<protein>
    <submittedName>
        <fullName evidence="9">ABC transporter permease</fullName>
    </submittedName>
</protein>
<gene>
    <name evidence="9" type="ORF">BBD42_22155</name>
</gene>
<keyword evidence="5 7" id="KW-1133">Transmembrane helix</keyword>
<sequence length="434" mass="47311">MIQNNVKRVPFTRSFQLLILGQMISILGSALLRFGLSLYALDLTGRADIYGTLYAVSSIPLLLSPIGGAIADRFNRRNLIVLFDFGGGIVVLGFMLLLAAGDAPVVVIGIVMVLLSLISAMYQPAVQASIPQLVHKSQLEQANGMVNGIGALAQMAAPVLGGILYGVLGLHTLMIGSGIAFLLSALMQLFIKIPFVKREQKGNIVATLAADIKAGMAYVVQRRPILKAMVLAALLNFILTPFFVVGGPIILRVTMQSSDTLYGVGMGIVECSTILGALTIGFFAKKMQMSTLYRWLLVMAAWLLPMSLSLTPWMLGLGYYPAYMLFMASVVPIAMALTMISIFVLTRVQKQTPNELLGKVMAIIMAVAQIAAPVGQIVYGELFEMFSLQVYIPALLMFAALLLTAWLTKRFYQNQIGEEEQDARNDVEKRYRKE</sequence>
<feature type="transmembrane region" description="Helical" evidence="7">
    <location>
        <begin position="17"/>
        <end position="41"/>
    </location>
</feature>